<organism evidence="1 2">
    <name type="scientific">Botryobasidium botryosum (strain FD-172 SS1)</name>
    <dbReference type="NCBI Taxonomy" id="930990"/>
    <lineage>
        <taxon>Eukaryota</taxon>
        <taxon>Fungi</taxon>
        <taxon>Dikarya</taxon>
        <taxon>Basidiomycota</taxon>
        <taxon>Agaricomycotina</taxon>
        <taxon>Agaricomycetes</taxon>
        <taxon>Cantharellales</taxon>
        <taxon>Botryobasidiaceae</taxon>
        <taxon>Botryobasidium</taxon>
    </lineage>
</organism>
<accession>A0A067MCB2</accession>
<dbReference type="AlphaFoldDB" id="A0A067MCB2"/>
<dbReference type="HOGENOM" id="CLU_1474947_0_0_1"/>
<gene>
    <name evidence="1" type="ORF">BOTBODRAFT_47776</name>
</gene>
<protein>
    <submittedName>
        <fullName evidence="1">Uncharacterized protein</fullName>
    </submittedName>
</protein>
<name>A0A067MCB2_BOTB1</name>
<dbReference type="EMBL" id="KL198081">
    <property type="protein sequence ID" value="KDQ09236.1"/>
    <property type="molecule type" value="Genomic_DNA"/>
</dbReference>
<sequence>MVISSWDVPELGQSVTAAAGGASMMKEKGGRLDCSPDLIVVLHDNAVVEGVLLLALQLGERRGGCSGSGVREQLTLVSHECMGSTERMSACTARVCWEGMWIASGRWRLYSKSLLFWPQGEECDGRKTLEPMVQAEGLHGKCKREANPVGCLDAGDQFVSCGSSVAPDGREFSLVRDGTYSAQ</sequence>
<dbReference type="InParanoid" id="A0A067MCB2"/>
<keyword evidence="2" id="KW-1185">Reference proteome</keyword>
<reference evidence="2" key="1">
    <citation type="journal article" date="2014" name="Proc. Natl. Acad. Sci. U.S.A.">
        <title>Extensive sampling of basidiomycete genomes demonstrates inadequacy of the white-rot/brown-rot paradigm for wood decay fungi.</title>
        <authorList>
            <person name="Riley R."/>
            <person name="Salamov A.A."/>
            <person name="Brown D.W."/>
            <person name="Nagy L.G."/>
            <person name="Floudas D."/>
            <person name="Held B.W."/>
            <person name="Levasseur A."/>
            <person name="Lombard V."/>
            <person name="Morin E."/>
            <person name="Otillar R."/>
            <person name="Lindquist E.A."/>
            <person name="Sun H."/>
            <person name="LaButti K.M."/>
            <person name="Schmutz J."/>
            <person name="Jabbour D."/>
            <person name="Luo H."/>
            <person name="Baker S.E."/>
            <person name="Pisabarro A.G."/>
            <person name="Walton J.D."/>
            <person name="Blanchette R.A."/>
            <person name="Henrissat B."/>
            <person name="Martin F."/>
            <person name="Cullen D."/>
            <person name="Hibbett D.S."/>
            <person name="Grigoriev I.V."/>
        </authorList>
    </citation>
    <scope>NUCLEOTIDE SEQUENCE [LARGE SCALE GENOMIC DNA]</scope>
    <source>
        <strain evidence="2">FD-172 SS1</strain>
    </source>
</reference>
<proteinExistence type="predicted"/>
<dbReference type="Proteomes" id="UP000027195">
    <property type="component" value="Unassembled WGS sequence"/>
</dbReference>
<evidence type="ECO:0000313" key="2">
    <source>
        <dbReference type="Proteomes" id="UP000027195"/>
    </source>
</evidence>
<evidence type="ECO:0000313" key="1">
    <source>
        <dbReference type="EMBL" id="KDQ09236.1"/>
    </source>
</evidence>